<dbReference type="Proteomes" id="UP000008221">
    <property type="component" value="Chromosome"/>
</dbReference>
<organism evidence="1 2">
    <name type="scientific">Acidothermus cellulolyticus (strain ATCC 43068 / DSM 8971 / 11B)</name>
    <dbReference type="NCBI Taxonomy" id="351607"/>
    <lineage>
        <taxon>Bacteria</taxon>
        <taxon>Bacillati</taxon>
        <taxon>Actinomycetota</taxon>
        <taxon>Actinomycetes</taxon>
        <taxon>Acidothermales</taxon>
        <taxon>Acidothermaceae</taxon>
        <taxon>Acidothermus</taxon>
    </lineage>
</organism>
<dbReference type="InParanoid" id="A0LVF1"/>
<protein>
    <submittedName>
        <fullName evidence="1">Asp/Glu racemase</fullName>
    </submittedName>
</protein>
<dbReference type="PANTHER" id="PTHR40267">
    <property type="entry name" value="BLR3294 PROTEIN"/>
    <property type="match status" value="1"/>
</dbReference>
<dbReference type="InterPro" id="IPR053714">
    <property type="entry name" value="Iso_Racemase_Enz_sf"/>
</dbReference>
<sequence>MNGDHRVRVGLMIPSSNTVMEVDFVRQLPPEATLHTARMFMEATTVEGESRMLDDFALPAARDLATARPHVVVFGCTSAGALRGDAYDTQLCQRISDVTGAPTVSTVRSVREAIAASGARRVGIFTPYVDDLNERIKASVEADGVEVVKIAGLGIDENFQIAQVPPTTIIDSVVASLGGLDIDLGFVSCTNFRAFEVLPVISEKLGIPVISSNQAVLAATLRIVSRLLAA</sequence>
<proteinExistence type="predicted"/>
<dbReference type="HOGENOM" id="CLU_068086_5_1_11"/>
<dbReference type="InterPro" id="IPR026286">
    <property type="entry name" value="MaiA/AMDase"/>
</dbReference>
<dbReference type="AlphaFoldDB" id="A0LVF1"/>
<evidence type="ECO:0000313" key="2">
    <source>
        <dbReference type="Proteomes" id="UP000008221"/>
    </source>
</evidence>
<evidence type="ECO:0000313" key="1">
    <source>
        <dbReference type="EMBL" id="ABK53411.1"/>
    </source>
</evidence>
<keyword evidence="2" id="KW-1185">Reference proteome</keyword>
<dbReference type="eggNOG" id="COG3473">
    <property type="taxonomic scope" value="Bacteria"/>
</dbReference>
<accession>A0LVF1</accession>
<dbReference type="PIRSF" id="PIRSF015736">
    <property type="entry name" value="MI"/>
    <property type="match status" value="1"/>
</dbReference>
<dbReference type="Gene3D" id="3.40.50.12500">
    <property type="match status" value="1"/>
</dbReference>
<dbReference type="PANTHER" id="PTHR40267:SF1">
    <property type="entry name" value="BLR3294 PROTEIN"/>
    <property type="match status" value="1"/>
</dbReference>
<dbReference type="Pfam" id="PF17645">
    <property type="entry name" value="Amdase"/>
    <property type="match status" value="1"/>
</dbReference>
<name>A0LVF1_ACIC1</name>
<dbReference type="OrthoDB" id="4537983at2"/>
<dbReference type="RefSeq" id="WP_011720474.1">
    <property type="nucleotide sequence ID" value="NC_008578.1"/>
</dbReference>
<dbReference type="STRING" id="351607.Acel_1639"/>
<dbReference type="KEGG" id="ace:Acel_1639"/>
<gene>
    <name evidence="1" type="ordered locus">Acel_1639</name>
</gene>
<reference evidence="1 2" key="1">
    <citation type="journal article" date="2009" name="Genome Res.">
        <title>Complete genome of the cellulolytic thermophile Acidothermus cellulolyticus 11B provides insights into its ecophysiological and evolutionary adaptations.</title>
        <authorList>
            <person name="Barabote R.D."/>
            <person name="Xie G."/>
            <person name="Leu D.H."/>
            <person name="Normand P."/>
            <person name="Necsulea A."/>
            <person name="Daubin V."/>
            <person name="Medigue C."/>
            <person name="Adney W.S."/>
            <person name="Xu X.C."/>
            <person name="Lapidus A."/>
            <person name="Parales R.E."/>
            <person name="Detter C."/>
            <person name="Pujic P."/>
            <person name="Bruce D."/>
            <person name="Lavire C."/>
            <person name="Challacombe J.F."/>
            <person name="Brettin T.S."/>
            <person name="Berry A.M."/>
        </authorList>
    </citation>
    <scope>NUCLEOTIDE SEQUENCE [LARGE SCALE GENOMIC DNA]</scope>
    <source>
        <strain evidence="2">ATCC 43068 / DSM 8971 / 11B</strain>
    </source>
</reference>
<dbReference type="EMBL" id="CP000481">
    <property type="protein sequence ID" value="ABK53411.1"/>
    <property type="molecule type" value="Genomic_DNA"/>
</dbReference>